<sequence length="31" mass="3571">MKLKLIFNCYGHLLRNSFNLKVLIAIPTNPV</sequence>
<evidence type="ECO:0000313" key="1">
    <source>
        <dbReference type="EMBL" id="JAD43545.1"/>
    </source>
</evidence>
<name>A0A0A9A3F4_ARUDO</name>
<reference evidence="1" key="1">
    <citation type="submission" date="2014-09" db="EMBL/GenBank/DDBJ databases">
        <authorList>
            <person name="Magalhaes I.L.F."/>
            <person name="Oliveira U."/>
            <person name="Santos F.R."/>
            <person name="Vidigal T.H.D.A."/>
            <person name="Brescovit A.D."/>
            <person name="Santos A.J."/>
        </authorList>
    </citation>
    <scope>NUCLEOTIDE SEQUENCE</scope>
    <source>
        <tissue evidence="1">Shoot tissue taken approximately 20 cm above the soil surface</tissue>
    </source>
</reference>
<proteinExistence type="predicted"/>
<accession>A0A0A9A3F4</accession>
<protein>
    <submittedName>
        <fullName evidence="1">Uncharacterized protein</fullName>
    </submittedName>
</protein>
<dbReference type="AlphaFoldDB" id="A0A0A9A3F4"/>
<reference evidence="1" key="2">
    <citation type="journal article" date="2015" name="Data Brief">
        <title>Shoot transcriptome of the giant reed, Arundo donax.</title>
        <authorList>
            <person name="Barrero R.A."/>
            <person name="Guerrero F.D."/>
            <person name="Moolhuijzen P."/>
            <person name="Goolsby J.A."/>
            <person name="Tidwell J."/>
            <person name="Bellgard S.E."/>
            <person name="Bellgard M.I."/>
        </authorList>
    </citation>
    <scope>NUCLEOTIDE SEQUENCE</scope>
    <source>
        <tissue evidence="1">Shoot tissue taken approximately 20 cm above the soil surface</tissue>
    </source>
</reference>
<organism evidence="1">
    <name type="scientific">Arundo donax</name>
    <name type="common">Giant reed</name>
    <name type="synonym">Donax arundinaceus</name>
    <dbReference type="NCBI Taxonomy" id="35708"/>
    <lineage>
        <taxon>Eukaryota</taxon>
        <taxon>Viridiplantae</taxon>
        <taxon>Streptophyta</taxon>
        <taxon>Embryophyta</taxon>
        <taxon>Tracheophyta</taxon>
        <taxon>Spermatophyta</taxon>
        <taxon>Magnoliopsida</taxon>
        <taxon>Liliopsida</taxon>
        <taxon>Poales</taxon>
        <taxon>Poaceae</taxon>
        <taxon>PACMAD clade</taxon>
        <taxon>Arundinoideae</taxon>
        <taxon>Arundineae</taxon>
        <taxon>Arundo</taxon>
    </lineage>
</organism>
<dbReference type="EMBL" id="GBRH01254350">
    <property type="protein sequence ID" value="JAD43545.1"/>
    <property type="molecule type" value="Transcribed_RNA"/>
</dbReference>